<sequence>MNRYAVALCSLLAVVALAGCGTPGGTGTPTQSPAGSPNATAGGPYDAPLTGSAVTERHRGAIDDAGTFRFRQSSTVRAASSGALLQYRNVTAAVNRETGVYRATENTTTNQPADIYVGPNGTALLRQRLGDRTAYDRQVRDRNGSNPYAYPPIGRYLEGLEYSYNGTRETGGPTVHVYEASGLDRLDVDEHGLTALDPGNLSAVSAELWVTDGGRLQAFRYDVVGTNRFGNRLRFTVALQYSGVGSTTVTEPSWTAEAERATAG</sequence>
<accession>A0A498KZF5</accession>
<protein>
    <submittedName>
        <fullName evidence="2">Uncharacterized protein</fullName>
    </submittedName>
</protein>
<evidence type="ECO:0000256" key="1">
    <source>
        <dbReference type="SAM" id="MobiDB-lite"/>
    </source>
</evidence>
<comment type="caution">
    <text evidence="2">The sequence shown here is derived from an EMBL/GenBank/DDBJ whole genome shotgun (WGS) entry which is preliminary data.</text>
</comment>
<reference evidence="2 3" key="1">
    <citation type="submission" date="2019-01" db="EMBL/GenBank/DDBJ databases">
        <title>Halorientalis sp. F13-25 a new haloarchaeum isolated from hypersaline water.</title>
        <authorList>
            <person name="Ana D.-V."/>
            <person name="Cristina S.-P."/>
            <person name="Antonio V."/>
        </authorList>
    </citation>
    <scope>NUCLEOTIDE SEQUENCE [LARGE SCALE GENOMIC DNA]</scope>
    <source>
        <strain evidence="2 3">F13-25</strain>
    </source>
</reference>
<name>A0A498KZF5_9EURY</name>
<dbReference type="InterPro" id="IPR055959">
    <property type="entry name" value="DUF7537"/>
</dbReference>
<evidence type="ECO:0000313" key="3">
    <source>
        <dbReference type="Proteomes" id="UP000289691"/>
    </source>
</evidence>
<proteinExistence type="predicted"/>
<keyword evidence="3" id="KW-1185">Reference proteome</keyword>
<dbReference type="Proteomes" id="UP000289691">
    <property type="component" value="Unassembled WGS sequence"/>
</dbReference>
<dbReference type="Pfam" id="PF24381">
    <property type="entry name" value="DUF7537"/>
    <property type="match status" value="1"/>
</dbReference>
<organism evidence="2 3">
    <name type="scientific">Halorientalis pallida</name>
    <dbReference type="NCBI Taxonomy" id="2479928"/>
    <lineage>
        <taxon>Archaea</taxon>
        <taxon>Methanobacteriati</taxon>
        <taxon>Methanobacteriota</taxon>
        <taxon>Stenosarchaea group</taxon>
        <taxon>Halobacteria</taxon>
        <taxon>Halobacteriales</taxon>
        <taxon>Haloarculaceae</taxon>
        <taxon>Halorientalis</taxon>
    </lineage>
</organism>
<evidence type="ECO:0000313" key="2">
    <source>
        <dbReference type="EMBL" id="RXK51187.1"/>
    </source>
</evidence>
<dbReference type="OrthoDB" id="237998at2157"/>
<dbReference type="EMBL" id="RDFA01000001">
    <property type="protein sequence ID" value="RXK51187.1"/>
    <property type="molecule type" value="Genomic_DNA"/>
</dbReference>
<feature type="region of interest" description="Disordered" evidence="1">
    <location>
        <begin position="26"/>
        <end position="51"/>
    </location>
</feature>
<dbReference type="PROSITE" id="PS51257">
    <property type="entry name" value="PROKAR_LIPOPROTEIN"/>
    <property type="match status" value="1"/>
</dbReference>
<gene>
    <name evidence="2" type="ORF">EAF64_00645</name>
</gene>
<dbReference type="RefSeq" id="WP_129067054.1">
    <property type="nucleotide sequence ID" value="NZ_RDFA01000001.1"/>
</dbReference>
<feature type="compositionally biased region" description="Low complexity" evidence="1">
    <location>
        <begin position="28"/>
        <end position="37"/>
    </location>
</feature>
<dbReference type="AlphaFoldDB" id="A0A498KZF5"/>